<evidence type="ECO:0000313" key="3">
    <source>
        <dbReference type="Proteomes" id="UP001165143"/>
    </source>
</evidence>
<dbReference type="AlphaFoldDB" id="A0A9W6USF0"/>
<protein>
    <submittedName>
        <fullName evidence="2">Uncharacterized protein</fullName>
    </submittedName>
</protein>
<sequence>MRTGKGGIAMSGRSGRSGTPRGVGCRTTGGPRADRSRGTGATTGPRAHDGAPPDRRTGTALVTGPLPHVLT</sequence>
<dbReference type="Proteomes" id="UP001165143">
    <property type="component" value="Unassembled WGS sequence"/>
</dbReference>
<feature type="compositionally biased region" description="Low complexity" evidence="1">
    <location>
        <begin position="11"/>
        <end position="24"/>
    </location>
</feature>
<organism evidence="2 3">
    <name type="scientific">Kitasatospora phosalacinea</name>
    <dbReference type="NCBI Taxonomy" id="2065"/>
    <lineage>
        <taxon>Bacteria</taxon>
        <taxon>Bacillati</taxon>
        <taxon>Actinomycetota</taxon>
        <taxon>Actinomycetes</taxon>
        <taxon>Kitasatosporales</taxon>
        <taxon>Streptomycetaceae</taxon>
        <taxon>Kitasatospora</taxon>
    </lineage>
</organism>
<reference evidence="2" key="1">
    <citation type="submission" date="2023-02" db="EMBL/GenBank/DDBJ databases">
        <title>Kitasatospora phosalacinea NBRC 14362.</title>
        <authorList>
            <person name="Ichikawa N."/>
            <person name="Sato H."/>
            <person name="Tonouchi N."/>
        </authorList>
    </citation>
    <scope>NUCLEOTIDE SEQUENCE</scope>
    <source>
        <strain evidence="2">NBRC 14362</strain>
    </source>
</reference>
<comment type="caution">
    <text evidence="2">The sequence shown here is derived from an EMBL/GenBank/DDBJ whole genome shotgun (WGS) entry which is preliminary data.</text>
</comment>
<feature type="compositionally biased region" description="Basic and acidic residues" evidence="1">
    <location>
        <begin position="46"/>
        <end position="57"/>
    </location>
</feature>
<gene>
    <name evidence="2" type="ORF">Kpho01_73940</name>
</gene>
<proteinExistence type="predicted"/>
<dbReference type="EMBL" id="BSRX01000079">
    <property type="protein sequence ID" value="GLW59384.1"/>
    <property type="molecule type" value="Genomic_DNA"/>
</dbReference>
<name>A0A9W6USF0_9ACTN</name>
<evidence type="ECO:0000313" key="2">
    <source>
        <dbReference type="EMBL" id="GLW59384.1"/>
    </source>
</evidence>
<feature type="region of interest" description="Disordered" evidence="1">
    <location>
        <begin position="1"/>
        <end position="71"/>
    </location>
</feature>
<accession>A0A9W6USF0</accession>
<evidence type="ECO:0000256" key="1">
    <source>
        <dbReference type="SAM" id="MobiDB-lite"/>
    </source>
</evidence>